<organism evidence="1 2">
    <name type="scientific">Juglans regia</name>
    <name type="common">English walnut</name>
    <dbReference type="NCBI Taxonomy" id="51240"/>
    <lineage>
        <taxon>Eukaryota</taxon>
        <taxon>Viridiplantae</taxon>
        <taxon>Streptophyta</taxon>
        <taxon>Embryophyta</taxon>
        <taxon>Tracheophyta</taxon>
        <taxon>Spermatophyta</taxon>
        <taxon>Magnoliopsida</taxon>
        <taxon>eudicotyledons</taxon>
        <taxon>Gunneridae</taxon>
        <taxon>Pentapetalae</taxon>
        <taxon>rosids</taxon>
        <taxon>fabids</taxon>
        <taxon>Fagales</taxon>
        <taxon>Juglandaceae</taxon>
        <taxon>Juglans</taxon>
    </lineage>
</organism>
<dbReference type="Gene3D" id="3.30.420.10">
    <property type="entry name" value="Ribonuclease H-like superfamily/Ribonuclease H"/>
    <property type="match status" value="1"/>
</dbReference>
<keyword evidence="1" id="KW-1185">Reference proteome</keyword>
<evidence type="ECO:0000313" key="1">
    <source>
        <dbReference type="Proteomes" id="UP000235220"/>
    </source>
</evidence>
<dbReference type="AlphaFoldDB" id="A0A2I4H6W8"/>
<reference evidence="2" key="1">
    <citation type="submission" date="2025-08" db="UniProtKB">
        <authorList>
            <consortium name="RefSeq"/>
        </authorList>
    </citation>
    <scope>IDENTIFICATION</scope>
    <source>
        <tissue evidence="2">Leaves</tissue>
    </source>
</reference>
<evidence type="ECO:0000313" key="2">
    <source>
        <dbReference type="RefSeq" id="XP_018851891.1"/>
    </source>
</evidence>
<dbReference type="Pfam" id="PF13456">
    <property type="entry name" value="RVT_3"/>
    <property type="match status" value="1"/>
</dbReference>
<dbReference type="GO" id="GO:0003676">
    <property type="term" value="F:nucleic acid binding"/>
    <property type="evidence" value="ECO:0007669"/>
    <property type="project" value="InterPro"/>
</dbReference>
<dbReference type="OrthoDB" id="914170at2759"/>
<dbReference type="InterPro" id="IPR053151">
    <property type="entry name" value="RNase_H-like"/>
</dbReference>
<accession>A0A2I4H6W8</accession>
<dbReference type="InterPro" id="IPR002156">
    <property type="entry name" value="RNaseH_domain"/>
</dbReference>
<sequence>MLLGPPKGTRFWCMIAKNIPIVLNYTKWKIKDGNVFFWYDKWLAQESFAEALPVVEQPLLKIKDCKLENGWDVDLLERLVGTELAENVINVLARSKEGEDLLIWTKTESGNFTTKSAWDCIRVRSPILEGHKWIWNSILPKKFSVFMWKVWHGALIVDDKIRWIGIPLASKCSCCKQGKYEDINHVLFEGEVAGGIWKKCGALLGLPVGRLWRETCLSWFRRASNSSQIGVILGLLPIIISWRLWGRRCSARMENKVETSQVVWLSIKHWVSVLGQGLAKFKKFNQNDSYILWSLNVFPIPIQQHPIQLISWSKPLHGRVKLNTDGSCLGYGDSTQAELRALLEGIKRCKQLNLSAIDIDLDSKVVLSWLPKNRCGIWYLEDYWEEIQELIKNMDYKYSHIFREGNVVVDWLARWGARVGDAKWRNTLDSPAMLRGLIRIDKWGLASIRCKSHDARI</sequence>
<dbReference type="Pfam" id="PF13966">
    <property type="entry name" value="zf-RVT"/>
    <property type="match status" value="1"/>
</dbReference>
<dbReference type="KEGG" id="jre:109014035"/>
<dbReference type="GO" id="GO:0004523">
    <property type="term" value="F:RNA-DNA hybrid ribonuclease activity"/>
    <property type="evidence" value="ECO:0007669"/>
    <property type="project" value="InterPro"/>
</dbReference>
<dbReference type="InterPro" id="IPR012337">
    <property type="entry name" value="RNaseH-like_sf"/>
</dbReference>
<dbReference type="InterPro" id="IPR044730">
    <property type="entry name" value="RNase_H-like_dom_plant"/>
</dbReference>
<dbReference type="PANTHER" id="PTHR47723:SF19">
    <property type="entry name" value="POLYNUCLEOTIDYL TRANSFERASE, RIBONUCLEASE H-LIKE SUPERFAMILY PROTEIN"/>
    <property type="match status" value="1"/>
</dbReference>
<dbReference type="Gramene" id="Jr14_15390_p1">
    <property type="protein sequence ID" value="cds.Jr14_15390_p1"/>
    <property type="gene ID" value="Jr14_15390"/>
</dbReference>
<dbReference type="PANTHER" id="PTHR47723">
    <property type="entry name" value="OS05G0353850 PROTEIN"/>
    <property type="match status" value="1"/>
</dbReference>
<dbReference type="SUPFAM" id="SSF53098">
    <property type="entry name" value="Ribonuclease H-like"/>
    <property type="match status" value="1"/>
</dbReference>
<proteinExistence type="predicted"/>
<dbReference type="RefSeq" id="XP_018851891.1">
    <property type="nucleotide sequence ID" value="XM_018996346.1"/>
</dbReference>
<gene>
    <name evidence="2" type="primary">LOC109014035</name>
</gene>
<dbReference type="Proteomes" id="UP000235220">
    <property type="component" value="Chromosome 14"/>
</dbReference>
<dbReference type="InterPro" id="IPR036397">
    <property type="entry name" value="RNaseH_sf"/>
</dbReference>
<name>A0A2I4H6W8_JUGRE</name>
<dbReference type="CDD" id="cd06222">
    <property type="entry name" value="RNase_H_like"/>
    <property type="match status" value="1"/>
</dbReference>
<dbReference type="PROSITE" id="PS50879">
    <property type="entry name" value="RNASE_H_1"/>
    <property type="match status" value="1"/>
</dbReference>
<dbReference type="GeneID" id="109014035"/>
<protein>
    <submittedName>
        <fullName evidence="2">Uncharacterized protein LOC109014035</fullName>
    </submittedName>
</protein>
<dbReference type="InterPro" id="IPR026960">
    <property type="entry name" value="RVT-Znf"/>
</dbReference>